<organism evidence="2 3">
    <name type="scientific">Sphingomonas kaistensis</name>
    <dbReference type="NCBI Taxonomy" id="298708"/>
    <lineage>
        <taxon>Bacteria</taxon>
        <taxon>Pseudomonadati</taxon>
        <taxon>Pseudomonadota</taxon>
        <taxon>Alphaproteobacteria</taxon>
        <taxon>Sphingomonadales</taxon>
        <taxon>Sphingomonadaceae</taxon>
        <taxon>Sphingomonas</taxon>
    </lineage>
</organism>
<evidence type="ECO:0000259" key="1">
    <source>
        <dbReference type="Pfam" id="PF07475"/>
    </source>
</evidence>
<dbReference type="InterPro" id="IPR011104">
    <property type="entry name" value="Hpr_kin/Pase_C"/>
</dbReference>
<sequence>MSLRLSSETLHASTVALNGRAVLITGISGSGKSDLALQLIDRGFTLVSDDQTIVQKRGTRLHAAAPATIRGKLEIRGLGIVATPVVEDVAVALVVELASDIQRFPSDSRERMICGLAVPLISVDARTASAAAKVSLALDRFGLT</sequence>
<name>A0ABZ2G465_9SPHN</name>
<dbReference type="PANTHER" id="PTHR30305">
    <property type="entry name" value="PROTEIN YJDM-RELATED"/>
    <property type="match status" value="1"/>
</dbReference>
<dbReference type="Pfam" id="PF07475">
    <property type="entry name" value="Hpr_kinase_C"/>
    <property type="match status" value="1"/>
</dbReference>
<dbReference type="EMBL" id="CP145607">
    <property type="protein sequence ID" value="WWM71363.1"/>
    <property type="molecule type" value="Genomic_DNA"/>
</dbReference>
<dbReference type="Gene3D" id="3.40.50.300">
    <property type="entry name" value="P-loop containing nucleotide triphosphate hydrolases"/>
    <property type="match status" value="1"/>
</dbReference>
<dbReference type="CDD" id="cd01918">
    <property type="entry name" value="HprK_C"/>
    <property type="match status" value="1"/>
</dbReference>
<dbReference type="GO" id="GO:0016301">
    <property type="term" value="F:kinase activity"/>
    <property type="evidence" value="ECO:0007669"/>
    <property type="project" value="UniProtKB-KW"/>
</dbReference>
<dbReference type="RefSeq" id="WP_338504776.1">
    <property type="nucleotide sequence ID" value="NZ_CP145607.1"/>
</dbReference>
<dbReference type="SUPFAM" id="SSF53795">
    <property type="entry name" value="PEP carboxykinase-like"/>
    <property type="match status" value="1"/>
</dbReference>
<dbReference type="InterPro" id="IPR027417">
    <property type="entry name" value="P-loop_NTPase"/>
</dbReference>
<reference evidence="2 3" key="1">
    <citation type="submission" date="2024-02" db="EMBL/GenBank/DDBJ databases">
        <title>Full genome sequence of Sphingomonas kaistensis.</title>
        <authorList>
            <person name="Poletto B.L."/>
            <person name="Silva G."/>
            <person name="Galante D."/>
            <person name="Campos K.R."/>
            <person name="Santos M.B.N."/>
            <person name="Sacchi C.T."/>
        </authorList>
    </citation>
    <scope>NUCLEOTIDE SEQUENCE [LARGE SCALE GENOMIC DNA]</scope>
    <source>
        <strain evidence="2 3">MA4R</strain>
    </source>
</reference>
<proteinExistence type="predicted"/>
<accession>A0ABZ2G465</accession>
<protein>
    <submittedName>
        <fullName evidence="2">HPr kinase/phosphatase C-terminal domain-containing protein</fullName>
    </submittedName>
</protein>
<keyword evidence="2" id="KW-0808">Transferase</keyword>
<dbReference type="PANTHER" id="PTHR30305:SF1">
    <property type="entry name" value="HPR KINASE_PHOSPHORYLASE"/>
    <property type="match status" value="1"/>
</dbReference>
<evidence type="ECO:0000313" key="2">
    <source>
        <dbReference type="EMBL" id="WWM71363.1"/>
    </source>
</evidence>
<dbReference type="Proteomes" id="UP001382935">
    <property type="component" value="Chromosome"/>
</dbReference>
<feature type="domain" description="HPr kinase/phosphorylase C-terminal" evidence="1">
    <location>
        <begin position="7"/>
        <end position="132"/>
    </location>
</feature>
<evidence type="ECO:0000313" key="3">
    <source>
        <dbReference type="Proteomes" id="UP001382935"/>
    </source>
</evidence>
<keyword evidence="2" id="KW-0418">Kinase</keyword>
<gene>
    <name evidence="2" type="ORF">V6R86_11950</name>
</gene>
<keyword evidence="3" id="KW-1185">Reference proteome</keyword>